<keyword evidence="5" id="KW-1185">Reference proteome</keyword>
<proteinExistence type="predicted"/>
<dbReference type="GO" id="GO:0005975">
    <property type="term" value="P:carbohydrate metabolic process"/>
    <property type="evidence" value="ECO:0007669"/>
    <property type="project" value="InterPro"/>
</dbReference>
<gene>
    <name evidence="4" type="ORF">GCM10007932_37600</name>
</gene>
<feature type="domain" description="PKD" evidence="3">
    <location>
        <begin position="451"/>
        <end position="503"/>
    </location>
</feature>
<keyword evidence="2" id="KW-0732">Signal</keyword>
<evidence type="ECO:0000313" key="4">
    <source>
        <dbReference type="EMBL" id="GLQ74399.1"/>
    </source>
</evidence>
<dbReference type="InterPro" id="IPR009003">
    <property type="entry name" value="Peptidase_S1_PA"/>
</dbReference>
<dbReference type="CDD" id="cd12215">
    <property type="entry name" value="ChiC_BD"/>
    <property type="match status" value="1"/>
</dbReference>
<evidence type="ECO:0000313" key="5">
    <source>
        <dbReference type="Proteomes" id="UP001156690"/>
    </source>
</evidence>
<dbReference type="PANTHER" id="PTHR36234:SF5">
    <property type="entry name" value="LYSYL ENDOPEPTIDASE"/>
    <property type="match status" value="1"/>
</dbReference>
<feature type="chain" id="PRO_5044022879" description="PKD domain-containing protein" evidence="2">
    <location>
        <begin position="41"/>
        <end position="566"/>
    </location>
</feature>
<feature type="signal peptide" evidence="2">
    <location>
        <begin position="1"/>
        <end position="40"/>
    </location>
</feature>
<reference evidence="5" key="1">
    <citation type="journal article" date="2019" name="Int. J. Syst. Evol. Microbiol.">
        <title>The Global Catalogue of Microorganisms (GCM) 10K type strain sequencing project: providing services to taxonomists for standard genome sequencing and annotation.</title>
        <authorList>
            <consortium name="The Broad Institute Genomics Platform"/>
            <consortium name="The Broad Institute Genome Sequencing Center for Infectious Disease"/>
            <person name="Wu L."/>
            <person name="Ma J."/>
        </authorList>
    </citation>
    <scope>NUCLEOTIDE SEQUENCE [LARGE SCALE GENOMIC DNA]</scope>
    <source>
        <strain evidence="5">NBRC 15640</strain>
    </source>
</reference>
<dbReference type="CDD" id="cd00146">
    <property type="entry name" value="PKD"/>
    <property type="match status" value="1"/>
</dbReference>
<keyword evidence="1" id="KW-0378">Hydrolase</keyword>
<dbReference type="Gene3D" id="2.10.10.20">
    <property type="entry name" value="Carbohydrate-binding module superfamily 5/12"/>
    <property type="match status" value="1"/>
</dbReference>
<dbReference type="AlphaFoldDB" id="A0AAV5NVP4"/>
<dbReference type="SUPFAM" id="SSF50494">
    <property type="entry name" value="Trypsin-like serine proteases"/>
    <property type="match status" value="1"/>
</dbReference>
<dbReference type="SUPFAM" id="SSF51055">
    <property type="entry name" value="Carbohydrate binding domain"/>
    <property type="match status" value="1"/>
</dbReference>
<name>A0AAV5NVP4_9VIBR</name>
<sequence>MHKMELKMNHTITRIKKKKSQLIAVSALAVGIATATSSFAANDQIPDVLPTISEDVVAQLSLSATQVNEESASLLYSPNASFIKVHFSQFQVPEGMAIELSSPDRSEVLHYGPGLNTAKTYDSNAGDDGVNRFSAISIQGDTVHVKVIGEAKDPNSTFNVVIDQYQKGKTQAEIDSIINLNPDGTESICGTDQKKAAVCYETSHPTEYALSRPVARLLIGGRSLCTAWRVGPDNLMMTNNHCVESAAEAASTEVWFNYQQASCGGASAKTVKVQANQLLSTDYTLDYTLFNVKDFAKITQFGHLGLDPRIPSLSERIFIPQHPGGRKKELGIETDSNTAGVCQVDRPVVNGRGTNTDAGYLCDTEGGSSGSPVLAAKSNNVIALHHLGGCYNKGAHISKIWPKVSSHFPAGVPNSYIDIIDVNRPPVADFTYSCNKLACTFDGSKSFDYEGAQLSYNWDFGNGSHSSSAKPSHTYLADGTYTVKLVVTDDAKLSDAYTQSVTVKKDSTGGGLCAGLPVWDDKAIYVAGDSVQLGGVKYQAGWWTQGANPEQNSGPWEVWANLGACK</sequence>
<dbReference type="InterPro" id="IPR043504">
    <property type="entry name" value="Peptidase_S1_PA_chymotrypsin"/>
</dbReference>
<evidence type="ECO:0000259" key="3">
    <source>
        <dbReference type="PROSITE" id="PS50093"/>
    </source>
</evidence>
<dbReference type="EMBL" id="BSNX01000055">
    <property type="protein sequence ID" value="GLQ74399.1"/>
    <property type="molecule type" value="Genomic_DNA"/>
</dbReference>
<dbReference type="Pfam" id="PF13365">
    <property type="entry name" value="Trypsin_2"/>
    <property type="match status" value="1"/>
</dbReference>
<evidence type="ECO:0000256" key="1">
    <source>
        <dbReference type="ARBA" id="ARBA00022801"/>
    </source>
</evidence>
<dbReference type="PROSITE" id="PS50093">
    <property type="entry name" value="PKD"/>
    <property type="match status" value="1"/>
</dbReference>
<dbReference type="Gene3D" id="2.60.40.10">
    <property type="entry name" value="Immunoglobulins"/>
    <property type="match status" value="1"/>
</dbReference>
<dbReference type="SMART" id="SM00089">
    <property type="entry name" value="PKD"/>
    <property type="match status" value="1"/>
</dbReference>
<dbReference type="Gene3D" id="2.40.10.10">
    <property type="entry name" value="Trypsin-like serine proteases"/>
    <property type="match status" value="2"/>
</dbReference>
<dbReference type="InterPro" id="IPR036573">
    <property type="entry name" value="CBM_sf_5/12"/>
</dbReference>
<dbReference type="SUPFAM" id="SSF49299">
    <property type="entry name" value="PKD domain"/>
    <property type="match status" value="1"/>
</dbReference>
<dbReference type="SMART" id="SM00495">
    <property type="entry name" value="ChtBD3"/>
    <property type="match status" value="1"/>
</dbReference>
<organism evidence="4 5">
    <name type="scientific">Vibrio penaeicida</name>
    <dbReference type="NCBI Taxonomy" id="104609"/>
    <lineage>
        <taxon>Bacteria</taxon>
        <taxon>Pseudomonadati</taxon>
        <taxon>Pseudomonadota</taxon>
        <taxon>Gammaproteobacteria</taxon>
        <taxon>Vibrionales</taxon>
        <taxon>Vibrionaceae</taxon>
        <taxon>Vibrio</taxon>
    </lineage>
</organism>
<dbReference type="Proteomes" id="UP001156690">
    <property type="component" value="Unassembled WGS sequence"/>
</dbReference>
<dbReference type="Pfam" id="PF18911">
    <property type="entry name" value="PKD_4"/>
    <property type="match status" value="1"/>
</dbReference>
<dbReference type="GO" id="GO:0030246">
    <property type="term" value="F:carbohydrate binding"/>
    <property type="evidence" value="ECO:0007669"/>
    <property type="project" value="InterPro"/>
</dbReference>
<dbReference type="InterPro" id="IPR000601">
    <property type="entry name" value="PKD_dom"/>
</dbReference>
<accession>A0AAV5NVP4</accession>
<dbReference type="InterPro" id="IPR013783">
    <property type="entry name" value="Ig-like_fold"/>
</dbReference>
<dbReference type="PANTHER" id="PTHR36234">
    <property type="entry name" value="LYSYL ENDOPEPTIDASE"/>
    <property type="match status" value="1"/>
</dbReference>
<dbReference type="InterPro" id="IPR035986">
    <property type="entry name" value="PKD_dom_sf"/>
</dbReference>
<dbReference type="GO" id="GO:0005576">
    <property type="term" value="C:extracellular region"/>
    <property type="evidence" value="ECO:0007669"/>
    <property type="project" value="InterPro"/>
</dbReference>
<dbReference type="GO" id="GO:0004553">
    <property type="term" value="F:hydrolase activity, hydrolyzing O-glycosyl compounds"/>
    <property type="evidence" value="ECO:0007669"/>
    <property type="project" value="InterPro"/>
</dbReference>
<protein>
    <recommendedName>
        <fullName evidence="3">PKD domain-containing protein</fullName>
    </recommendedName>
</protein>
<dbReference type="InterPro" id="IPR003610">
    <property type="entry name" value="CBM5/12"/>
</dbReference>
<comment type="caution">
    <text evidence="4">The sequence shown here is derived from an EMBL/GenBank/DDBJ whole genome shotgun (WGS) entry which is preliminary data.</text>
</comment>
<dbReference type="InterPro" id="IPR022409">
    <property type="entry name" value="PKD/Chitinase_dom"/>
</dbReference>
<evidence type="ECO:0000256" key="2">
    <source>
        <dbReference type="SAM" id="SignalP"/>
    </source>
</evidence>